<sequence length="178" mass="19804">MSQPPTASRLASKKTVAGRGAHARLAVDPRLVLSRIYHLQRLRRERALLLSPAAHQYLPRMDLYDDATSPIIAAMLELPGVDRRNLSLRVQGSKLVVHGERAAPLAARLPQDSAAQRDAHLSPNYKIRELKFGSFHREIDVPAGIETSDITAEMTDGMLYISWPRNLSNTLSPQRHSS</sequence>
<dbReference type="SUPFAM" id="SSF49764">
    <property type="entry name" value="HSP20-like chaperones"/>
    <property type="match status" value="1"/>
</dbReference>
<dbReference type="EMBL" id="KN840538">
    <property type="protein sequence ID" value="KIP05626.1"/>
    <property type="molecule type" value="Genomic_DNA"/>
</dbReference>
<gene>
    <name evidence="4" type="ORF">PHLGIDRAFT_119658</name>
</gene>
<accession>A0A0C3RVZ5</accession>
<dbReference type="InterPro" id="IPR002068">
    <property type="entry name" value="A-crystallin/Hsp20_dom"/>
</dbReference>
<dbReference type="InterPro" id="IPR008978">
    <property type="entry name" value="HSP20-like_chaperone"/>
</dbReference>
<dbReference type="Pfam" id="PF00011">
    <property type="entry name" value="HSP20"/>
    <property type="match status" value="1"/>
</dbReference>
<evidence type="ECO:0000313" key="4">
    <source>
        <dbReference type="EMBL" id="KIP05626.1"/>
    </source>
</evidence>
<protein>
    <recommendedName>
        <fullName evidence="3">SHSP domain-containing protein</fullName>
    </recommendedName>
</protein>
<evidence type="ECO:0000256" key="1">
    <source>
        <dbReference type="PROSITE-ProRule" id="PRU00285"/>
    </source>
</evidence>
<feature type="domain" description="SHSP" evidence="3">
    <location>
        <begin position="52"/>
        <end position="178"/>
    </location>
</feature>
<dbReference type="AlphaFoldDB" id="A0A0C3RVZ5"/>
<dbReference type="HOGENOM" id="CLU_046737_7_1_1"/>
<dbReference type="CDD" id="cd06464">
    <property type="entry name" value="ACD_sHsps-like"/>
    <property type="match status" value="1"/>
</dbReference>
<dbReference type="OrthoDB" id="1431247at2759"/>
<name>A0A0C3RVZ5_PHLG1</name>
<proteinExistence type="inferred from homology"/>
<organism evidence="4 5">
    <name type="scientific">Phlebiopsis gigantea (strain 11061_1 CR5-6)</name>
    <name type="common">White-rot fungus</name>
    <name type="synonym">Peniophora gigantea</name>
    <dbReference type="NCBI Taxonomy" id="745531"/>
    <lineage>
        <taxon>Eukaryota</taxon>
        <taxon>Fungi</taxon>
        <taxon>Dikarya</taxon>
        <taxon>Basidiomycota</taxon>
        <taxon>Agaricomycotina</taxon>
        <taxon>Agaricomycetes</taxon>
        <taxon>Polyporales</taxon>
        <taxon>Phanerochaetaceae</taxon>
        <taxon>Phlebiopsis</taxon>
    </lineage>
</organism>
<reference evidence="4 5" key="1">
    <citation type="journal article" date="2014" name="PLoS Genet.">
        <title>Analysis of the Phlebiopsis gigantea genome, transcriptome and secretome provides insight into its pioneer colonization strategies of wood.</title>
        <authorList>
            <person name="Hori C."/>
            <person name="Ishida T."/>
            <person name="Igarashi K."/>
            <person name="Samejima M."/>
            <person name="Suzuki H."/>
            <person name="Master E."/>
            <person name="Ferreira P."/>
            <person name="Ruiz-Duenas F.J."/>
            <person name="Held B."/>
            <person name="Canessa P."/>
            <person name="Larrondo L.F."/>
            <person name="Schmoll M."/>
            <person name="Druzhinina I.S."/>
            <person name="Kubicek C.P."/>
            <person name="Gaskell J.A."/>
            <person name="Kersten P."/>
            <person name="St John F."/>
            <person name="Glasner J."/>
            <person name="Sabat G."/>
            <person name="Splinter BonDurant S."/>
            <person name="Syed K."/>
            <person name="Yadav J."/>
            <person name="Mgbeahuruike A.C."/>
            <person name="Kovalchuk A."/>
            <person name="Asiegbu F.O."/>
            <person name="Lackner G."/>
            <person name="Hoffmeister D."/>
            <person name="Rencoret J."/>
            <person name="Gutierrez A."/>
            <person name="Sun H."/>
            <person name="Lindquist E."/>
            <person name="Barry K."/>
            <person name="Riley R."/>
            <person name="Grigoriev I.V."/>
            <person name="Henrissat B."/>
            <person name="Kues U."/>
            <person name="Berka R.M."/>
            <person name="Martinez A.T."/>
            <person name="Covert S.F."/>
            <person name="Blanchette R.A."/>
            <person name="Cullen D."/>
        </authorList>
    </citation>
    <scope>NUCLEOTIDE SEQUENCE [LARGE SCALE GENOMIC DNA]</scope>
    <source>
        <strain evidence="4 5">11061_1 CR5-6</strain>
    </source>
</reference>
<evidence type="ECO:0000313" key="5">
    <source>
        <dbReference type="Proteomes" id="UP000053257"/>
    </source>
</evidence>
<dbReference type="PROSITE" id="PS01031">
    <property type="entry name" value="SHSP"/>
    <property type="match status" value="1"/>
</dbReference>
<evidence type="ECO:0000256" key="2">
    <source>
        <dbReference type="RuleBase" id="RU003616"/>
    </source>
</evidence>
<keyword evidence="5" id="KW-1185">Reference proteome</keyword>
<dbReference type="Proteomes" id="UP000053257">
    <property type="component" value="Unassembled WGS sequence"/>
</dbReference>
<comment type="similarity">
    <text evidence="1 2">Belongs to the small heat shock protein (HSP20) family.</text>
</comment>
<dbReference type="STRING" id="745531.A0A0C3RVZ5"/>
<dbReference type="Gene3D" id="2.60.40.790">
    <property type="match status" value="1"/>
</dbReference>
<evidence type="ECO:0000259" key="3">
    <source>
        <dbReference type="PROSITE" id="PS01031"/>
    </source>
</evidence>